<keyword evidence="5" id="KW-0547">Nucleotide-binding</keyword>
<evidence type="ECO:0000256" key="4">
    <source>
        <dbReference type="ARBA" id="ARBA00022679"/>
    </source>
</evidence>
<dbReference type="PANTHER" id="PTHR41523">
    <property type="entry name" value="TWO-COMPONENT SYSTEM SENSOR PROTEIN"/>
    <property type="match status" value="1"/>
</dbReference>
<dbReference type="InterPro" id="IPR036890">
    <property type="entry name" value="HATPase_C_sf"/>
</dbReference>
<dbReference type="Pfam" id="PF12282">
    <property type="entry name" value="GAF_PdtaS"/>
    <property type="match status" value="1"/>
</dbReference>
<dbReference type="Pfam" id="PF02518">
    <property type="entry name" value="HATPase_c"/>
    <property type="match status" value="1"/>
</dbReference>
<dbReference type="InterPro" id="IPR013656">
    <property type="entry name" value="PAS_4"/>
</dbReference>
<dbReference type="Gene3D" id="3.30.565.10">
    <property type="entry name" value="Histidine kinase-like ATPase, C-terminal domain"/>
    <property type="match status" value="1"/>
</dbReference>
<sequence>MSTLSELIKKHGAVSNGDMEWFHLLVADWQIVADMTFADLVLWVPNQAGEFIAVSHARPSSAATIFYRDISGEAPRKPWDAQIKKAFSTGAETAITGSDSFDGVQVRFAAIPVRRPQSAKSQEVALQAIAVVTVHNNVSESRDPSKLQINYRDCGNALLSMISDGSYPERDNHTGPNRGAPRVNDGLIKLDVDGTVQFASPNALSAFNRLGVTGELVSKPLAESVSVALKLKLRTDEDLALVLTGRAPWRTDLGSRNLTLSVRAVPLRRNGERYGAIVLCRDVTELRRQERELITKDATIREIHHRVKNNLQTVASLLRIQSRRSDSPEAKESLEQAMRRVSAIALVHDTLSAGLTQDVNFDEVFDRVMMLASEVAASHGTSVRNLLDGKFGQLKGEIATPLAVALTEIVTNAVEHGLEGRSGVVHVNAERKPKKLSITISDNGKGLKGGILGEGLGTQIIRTLVEGELRGSIKWFSPHEGGTRVVIELPI</sequence>
<evidence type="ECO:0000256" key="1">
    <source>
        <dbReference type="ARBA" id="ARBA00000085"/>
    </source>
</evidence>
<evidence type="ECO:0000256" key="7">
    <source>
        <dbReference type="ARBA" id="ARBA00022840"/>
    </source>
</evidence>
<evidence type="ECO:0000259" key="8">
    <source>
        <dbReference type="PROSITE" id="PS50109"/>
    </source>
</evidence>
<gene>
    <name evidence="9" type="ORF">UFOPK1855_00079</name>
</gene>
<dbReference type="Pfam" id="PF08448">
    <property type="entry name" value="PAS_4"/>
    <property type="match status" value="1"/>
</dbReference>
<evidence type="ECO:0000313" key="9">
    <source>
        <dbReference type="EMBL" id="CAB4605317.1"/>
    </source>
</evidence>
<keyword evidence="4" id="KW-0808">Transferase</keyword>
<organism evidence="9">
    <name type="scientific">freshwater metagenome</name>
    <dbReference type="NCBI Taxonomy" id="449393"/>
    <lineage>
        <taxon>unclassified sequences</taxon>
        <taxon>metagenomes</taxon>
        <taxon>ecological metagenomes</taxon>
    </lineage>
</organism>
<protein>
    <recommendedName>
        <fullName evidence="2">histidine kinase</fullName>
        <ecNumber evidence="2">2.7.13.3</ecNumber>
    </recommendedName>
</protein>
<dbReference type="SUPFAM" id="SSF55874">
    <property type="entry name" value="ATPase domain of HSP90 chaperone/DNA topoisomerase II/histidine kinase"/>
    <property type="match status" value="1"/>
</dbReference>
<dbReference type="InterPro" id="IPR005467">
    <property type="entry name" value="His_kinase_dom"/>
</dbReference>
<accession>A0A6J6GVI8</accession>
<keyword evidence="6" id="KW-0418">Kinase</keyword>
<dbReference type="Gene3D" id="3.30.450.20">
    <property type="entry name" value="PAS domain"/>
    <property type="match status" value="1"/>
</dbReference>
<keyword evidence="7" id="KW-0067">ATP-binding</keyword>
<dbReference type="AlphaFoldDB" id="A0A6J6GVI8"/>
<dbReference type="PANTHER" id="PTHR41523:SF8">
    <property type="entry name" value="ETHYLENE RESPONSE SENSOR PROTEIN"/>
    <property type="match status" value="1"/>
</dbReference>
<comment type="catalytic activity">
    <reaction evidence="1">
        <text>ATP + protein L-histidine = ADP + protein N-phospho-L-histidine.</text>
        <dbReference type="EC" id="2.7.13.3"/>
    </reaction>
</comment>
<proteinExistence type="predicted"/>
<dbReference type="InterPro" id="IPR038424">
    <property type="entry name" value="H_kinase_PdtaS_GAF_sf"/>
</dbReference>
<evidence type="ECO:0000256" key="3">
    <source>
        <dbReference type="ARBA" id="ARBA00022553"/>
    </source>
</evidence>
<dbReference type="EC" id="2.7.13.3" evidence="2"/>
<evidence type="ECO:0000256" key="5">
    <source>
        <dbReference type="ARBA" id="ARBA00022741"/>
    </source>
</evidence>
<dbReference type="InterPro" id="IPR022066">
    <property type="entry name" value="PdtaS_GAF"/>
</dbReference>
<reference evidence="9" key="1">
    <citation type="submission" date="2020-05" db="EMBL/GenBank/DDBJ databases">
        <authorList>
            <person name="Chiriac C."/>
            <person name="Salcher M."/>
            <person name="Ghai R."/>
            <person name="Kavagutti S V."/>
        </authorList>
    </citation>
    <scope>NUCLEOTIDE SEQUENCE</scope>
</reference>
<dbReference type="GO" id="GO:0004673">
    <property type="term" value="F:protein histidine kinase activity"/>
    <property type="evidence" value="ECO:0007669"/>
    <property type="project" value="UniProtKB-EC"/>
</dbReference>
<dbReference type="SMART" id="SM00387">
    <property type="entry name" value="HATPase_c"/>
    <property type="match status" value="1"/>
</dbReference>
<dbReference type="GO" id="GO:0005524">
    <property type="term" value="F:ATP binding"/>
    <property type="evidence" value="ECO:0007669"/>
    <property type="project" value="UniProtKB-KW"/>
</dbReference>
<dbReference type="Pfam" id="PF07568">
    <property type="entry name" value="HisKA_2"/>
    <property type="match status" value="1"/>
</dbReference>
<dbReference type="InterPro" id="IPR011495">
    <property type="entry name" value="Sig_transdc_His_kin_sub2_dim/P"/>
</dbReference>
<feature type="domain" description="Histidine kinase" evidence="8">
    <location>
        <begin position="302"/>
        <end position="491"/>
    </location>
</feature>
<keyword evidence="3" id="KW-0597">Phosphoprotein</keyword>
<dbReference type="EMBL" id="CAEZUW010000006">
    <property type="protein sequence ID" value="CAB4605317.1"/>
    <property type="molecule type" value="Genomic_DNA"/>
</dbReference>
<dbReference type="Gene3D" id="3.30.450.280">
    <property type="entry name" value="GAF domain"/>
    <property type="match status" value="1"/>
</dbReference>
<dbReference type="InterPro" id="IPR035965">
    <property type="entry name" value="PAS-like_dom_sf"/>
</dbReference>
<dbReference type="SUPFAM" id="SSF55785">
    <property type="entry name" value="PYP-like sensor domain (PAS domain)"/>
    <property type="match status" value="1"/>
</dbReference>
<evidence type="ECO:0000256" key="2">
    <source>
        <dbReference type="ARBA" id="ARBA00012438"/>
    </source>
</evidence>
<evidence type="ECO:0000256" key="6">
    <source>
        <dbReference type="ARBA" id="ARBA00022777"/>
    </source>
</evidence>
<name>A0A6J6GVI8_9ZZZZ</name>
<dbReference type="InterPro" id="IPR003594">
    <property type="entry name" value="HATPase_dom"/>
</dbReference>
<dbReference type="PROSITE" id="PS50109">
    <property type="entry name" value="HIS_KIN"/>
    <property type="match status" value="1"/>
</dbReference>